<proteinExistence type="predicted"/>
<evidence type="ECO:0000313" key="2">
    <source>
        <dbReference type="EMBL" id="SER04475.1"/>
    </source>
</evidence>
<protein>
    <submittedName>
        <fullName evidence="2">Uncharacterized protein</fullName>
    </submittedName>
</protein>
<evidence type="ECO:0000313" key="3">
    <source>
        <dbReference type="Proteomes" id="UP000198733"/>
    </source>
</evidence>
<keyword evidence="3" id="KW-1185">Reference proteome</keyword>
<gene>
    <name evidence="2" type="ORF">SAMN05216232_0086</name>
</gene>
<evidence type="ECO:0000256" key="1">
    <source>
        <dbReference type="SAM" id="MobiDB-lite"/>
    </source>
</evidence>
<feature type="non-terminal residue" evidence="2">
    <location>
        <position position="1"/>
    </location>
</feature>
<reference evidence="2 3" key="1">
    <citation type="submission" date="2016-10" db="EMBL/GenBank/DDBJ databases">
        <authorList>
            <person name="Varghese N."/>
            <person name="Submissions S."/>
        </authorList>
    </citation>
    <scope>NUCLEOTIDE SEQUENCE [LARGE SCALE GENOMIC DNA]</scope>
    <source>
        <strain evidence="2 3">CGMCC 1.7734</strain>
    </source>
</reference>
<dbReference type="RefSeq" id="WP_175476870.1">
    <property type="nucleotide sequence ID" value="NZ_FOEH01000011.1"/>
</dbReference>
<dbReference type="EMBL" id="FOEH01000011">
    <property type="protein sequence ID" value="SER04475.1"/>
    <property type="molecule type" value="Genomic_DNA"/>
</dbReference>
<feature type="region of interest" description="Disordered" evidence="1">
    <location>
        <begin position="1"/>
        <end position="41"/>
    </location>
</feature>
<feature type="compositionally biased region" description="Polar residues" evidence="1">
    <location>
        <begin position="1"/>
        <end position="15"/>
    </location>
</feature>
<sequence length="61" mass="7142">NRKTNISTGKRTYQPENEHINRKTNISTGKRKQSAEESTQSDNFIKKGLILSLYYFIMMKC</sequence>
<dbReference type="Proteomes" id="UP000198733">
    <property type="component" value="Unassembled WGS sequence"/>
</dbReference>
<comment type="caution">
    <text evidence="2">The sequence shown here is derived from an EMBL/GenBank/DDBJ whole genome shotgun (WGS) entry which is preliminary data.</text>
</comment>
<accession>A0A1H9KZX7</accession>
<organism evidence="2 3">
    <name type="scientific">Virgibacillus subterraneus</name>
    <dbReference type="NCBI Taxonomy" id="621109"/>
    <lineage>
        <taxon>Bacteria</taxon>
        <taxon>Bacillati</taxon>
        <taxon>Bacillota</taxon>
        <taxon>Bacilli</taxon>
        <taxon>Bacillales</taxon>
        <taxon>Bacillaceae</taxon>
        <taxon>Virgibacillus</taxon>
    </lineage>
</organism>
<name>A0A1H9KZX7_9BACI</name>